<proteinExistence type="inferred from homology"/>
<dbReference type="GO" id="GO:0019901">
    <property type="term" value="F:protein kinase binding"/>
    <property type="evidence" value="ECO:0007669"/>
    <property type="project" value="InterPro"/>
</dbReference>
<dbReference type="PANTHER" id="PTHR31545:SF5">
    <property type="entry name" value="SPEEDY PROTEIN A"/>
    <property type="match status" value="1"/>
</dbReference>
<evidence type="ECO:0000256" key="3">
    <source>
        <dbReference type="SAM" id="MobiDB-lite"/>
    </source>
</evidence>
<accession>A0AA88XXB9</accession>
<reference evidence="4" key="1">
    <citation type="submission" date="2019-08" db="EMBL/GenBank/DDBJ databases">
        <title>The improved chromosome-level genome for the pearl oyster Pinctada fucata martensii using PacBio sequencing and Hi-C.</title>
        <authorList>
            <person name="Zheng Z."/>
        </authorList>
    </citation>
    <scope>NUCLEOTIDE SEQUENCE</scope>
    <source>
        <strain evidence="4">ZZ-2019</strain>
        <tissue evidence="4">Adductor muscle</tissue>
    </source>
</reference>
<keyword evidence="5" id="KW-1185">Reference proteome</keyword>
<comment type="caution">
    <text evidence="4">The sequence shown here is derived from an EMBL/GenBank/DDBJ whole genome shotgun (WGS) entry which is preliminary data.</text>
</comment>
<evidence type="ECO:0000313" key="4">
    <source>
        <dbReference type="EMBL" id="KAK3093709.1"/>
    </source>
</evidence>
<dbReference type="AlphaFoldDB" id="A0AA88XXB9"/>
<organism evidence="4 5">
    <name type="scientific">Pinctada imbricata</name>
    <name type="common">Atlantic pearl-oyster</name>
    <name type="synonym">Pinctada martensii</name>
    <dbReference type="NCBI Taxonomy" id="66713"/>
    <lineage>
        <taxon>Eukaryota</taxon>
        <taxon>Metazoa</taxon>
        <taxon>Spiralia</taxon>
        <taxon>Lophotrochozoa</taxon>
        <taxon>Mollusca</taxon>
        <taxon>Bivalvia</taxon>
        <taxon>Autobranchia</taxon>
        <taxon>Pteriomorphia</taxon>
        <taxon>Pterioida</taxon>
        <taxon>Pterioidea</taxon>
        <taxon>Pteriidae</taxon>
        <taxon>Pinctada</taxon>
    </lineage>
</organism>
<dbReference type="EMBL" id="VSWD01000009">
    <property type="protein sequence ID" value="KAK3093709.1"/>
    <property type="molecule type" value="Genomic_DNA"/>
</dbReference>
<comment type="similarity">
    <text evidence="1">Belongs to the Speedy/Ringo family.</text>
</comment>
<name>A0AA88XXB9_PINIB</name>
<dbReference type="PANTHER" id="PTHR31545">
    <property type="entry name" value="SEEDY PROTEIN A/C FAMILY MEMBER"/>
    <property type="match status" value="1"/>
</dbReference>
<feature type="non-terminal residue" evidence="4">
    <location>
        <position position="1"/>
    </location>
</feature>
<evidence type="ECO:0000256" key="1">
    <source>
        <dbReference type="ARBA" id="ARBA00010932"/>
    </source>
</evidence>
<dbReference type="Proteomes" id="UP001186944">
    <property type="component" value="Unassembled WGS sequence"/>
</dbReference>
<dbReference type="InterPro" id="IPR052316">
    <property type="entry name" value="Speedy-Ringo_regulator"/>
</dbReference>
<protein>
    <recommendedName>
        <fullName evidence="6">Speedy protein A</fullName>
    </recommendedName>
</protein>
<keyword evidence="2" id="KW-0131">Cell cycle</keyword>
<dbReference type="InterPro" id="IPR020984">
    <property type="entry name" value="Speedy"/>
</dbReference>
<dbReference type="Pfam" id="PF11357">
    <property type="entry name" value="Spy1"/>
    <property type="match status" value="1"/>
</dbReference>
<evidence type="ECO:0000313" key="5">
    <source>
        <dbReference type="Proteomes" id="UP001186944"/>
    </source>
</evidence>
<evidence type="ECO:0000256" key="2">
    <source>
        <dbReference type="ARBA" id="ARBA00023306"/>
    </source>
</evidence>
<gene>
    <name evidence="4" type="ORF">FSP39_019113</name>
</gene>
<evidence type="ECO:0008006" key="6">
    <source>
        <dbReference type="Google" id="ProtNLM"/>
    </source>
</evidence>
<feature type="region of interest" description="Disordered" evidence="3">
    <location>
        <begin position="129"/>
        <end position="151"/>
    </location>
</feature>
<sequence length="203" mass="23631">IDDDVVQEFLDMDSCLRISDKYLLAMVFAYFKRAQLRIREYTRMNFFVALYLANDMEEDEEEDKYEIFPWALGQKWKDKFIKFLRKRDLLWAKIGYRAVVSKRCCEEIMAFDATNPAWKRNRPIHHAGAIRNYARDPDDDGYPRGPNASPRRCGLCDKDSQYDSASPASDSWYISSDDCSPAVSASDDNGVSRFNMKSKIIQL</sequence>